<dbReference type="Gene3D" id="3.40.50.150">
    <property type="entry name" value="Vaccinia Virus protein VP39"/>
    <property type="match status" value="1"/>
</dbReference>
<feature type="binding site" evidence="6">
    <location>
        <position position="129"/>
    </location>
    <ligand>
        <name>S-adenosyl-L-methionine</name>
        <dbReference type="ChEBI" id="CHEBI:59789"/>
    </ligand>
</feature>
<dbReference type="KEGG" id="cbac:JI75_08825"/>
<sequence>MTEDMAALMQSHLELVIEANKTTNLTRIDSLEDGLLLHVEDSLVGLDECLSAPEGKYADLGTGGGFPGITIAIATGRPTTLVDTRRKKTAILDGIVEELGLADQVSTHTGRIEEMALEHPKAFSLITARALAQLSVLLEFSSPLLKMGGRLVCYKAQVSDGEFNHALEVQDMLGMKLVSQRSVYLSDGETFRTILVFEKTARPRIKLPRPVSYAQKKPL</sequence>
<keyword evidence="8" id="KW-1185">Reference proteome</keyword>
<dbReference type="NCBIfam" id="TIGR00138">
    <property type="entry name" value="rsmG_gidB"/>
    <property type="match status" value="1"/>
</dbReference>
<comment type="caution">
    <text evidence="6">Lacks conserved residue(s) required for the propagation of feature annotation.</text>
</comment>
<name>A0A0A8B5F3_9ACTN</name>
<feature type="binding site" evidence="6">
    <location>
        <begin position="112"/>
        <end position="113"/>
    </location>
    <ligand>
        <name>S-adenosyl-L-methionine</name>
        <dbReference type="ChEBI" id="CHEBI:59789"/>
    </ligand>
</feature>
<dbReference type="PIRSF" id="PIRSF003078">
    <property type="entry name" value="GidB"/>
    <property type="match status" value="1"/>
</dbReference>
<reference evidence="8" key="1">
    <citation type="submission" date="2014-08" db="EMBL/GenBank/DDBJ databases">
        <title>Coriobacteriaceae sp. complete genome.</title>
        <authorList>
            <person name="Looft T."/>
            <person name="Bayles D.O."/>
            <person name="Stanton T.B."/>
        </authorList>
    </citation>
    <scope>NUCLEOTIDE SEQUENCE [LARGE SCALE GENOMIC DNA]</scope>
    <source>
        <strain evidence="8">68-1-3</strain>
    </source>
</reference>
<keyword evidence="1 6" id="KW-0963">Cytoplasm</keyword>
<reference evidence="7 8" key="2">
    <citation type="journal article" date="2015" name="Genome Announc.">
        <title>Complete Genome Sequence of Coriobacteriaceae Strain 68-1-3, a Novel Mucus-Degrading Isolate from the Swine Intestinal Tract.</title>
        <authorList>
            <person name="Looft T."/>
            <person name="Bayles D.O."/>
            <person name="Alt D.P."/>
            <person name="Stanton T.B."/>
        </authorList>
    </citation>
    <scope>NUCLEOTIDE SEQUENCE [LARGE SCALE GENOMIC DNA]</scope>
    <source>
        <strain evidence="7 8">68-1-3</strain>
    </source>
</reference>
<comment type="similarity">
    <text evidence="6">Belongs to the methyltransferase superfamily. RNA methyltransferase RsmG family.</text>
</comment>
<evidence type="ECO:0000256" key="2">
    <source>
        <dbReference type="ARBA" id="ARBA00022552"/>
    </source>
</evidence>
<comment type="function">
    <text evidence="6">Specifically methylates the N7 position of a guanine in 16S rRNA.</text>
</comment>
<keyword evidence="2 6" id="KW-0698">rRNA processing</keyword>
<dbReference type="AlphaFoldDB" id="A0A0A8B5F3"/>
<dbReference type="PANTHER" id="PTHR31760">
    <property type="entry name" value="S-ADENOSYL-L-METHIONINE-DEPENDENT METHYLTRANSFERASES SUPERFAMILY PROTEIN"/>
    <property type="match status" value="1"/>
</dbReference>
<dbReference type="EMBL" id="CP009302">
    <property type="protein sequence ID" value="AJC12736.1"/>
    <property type="molecule type" value="Genomic_DNA"/>
</dbReference>
<evidence type="ECO:0000313" key="8">
    <source>
        <dbReference type="Proteomes" id="UP000031121"/>
    </source>
</evidence>
<accession>A0A0A8B5F3</accession>
<keyword evidence="5 6" id="KW-0949">S-adenosyl-L-methionine</keyword>
<proteinExistence type="inferred from homology"/>
<dbReference type="Pfam" id="PF02527">
    <property type="entry name" value="GidB"/>
    <property type="match status" value="1"/>
</dbReference>
<dbReference type="GO" id="GO:0070043">
    <property type="term" value="F:rRNA (guanine-N7-)-methyltransferase activity"/>
    <property type="evidence" value="ECO:0007669"/>
    <property type="project" value="UniProtKB-UniRule"/>
</dbReference>
<dbReference type="Proteomes" id="UP000031121">
    <property type="component" value="Chromosome"/>
</dbReference>
<dbReference type="PANTHER" id="PTHR31760:SF0">
    <property type="entry name" value="S-ADENOSYL-L-METHIONINE-DEPENDENT METHYLTRANSFERASES SUPERFAMILY PROTEIN"/>
    <property type="match status" value="1"/>
</dbReference>
<feature type="binding site" evidence="6">
    <location>
        <position position="66"/>
    </location>
    <ligand>
        <name>S-adenosyl-L-methionine</name>
        <dbReference type="ChEBI" id="CHEBI:59789"/>
    </ligand>
</feature>
<comment type="subcellular location">
    <subcellularLocation>
        <location evidence="6">Cytoplasm</location>
    </subcellularLocation>
</comment>
<keyword evidence="3 6" id="KW-0489">Methyltransferase</keyword>
<dbReference type="CDD" id="cd02440">
    <property type="entry name" value="AdoMet_MTases"/>
    <property type="match status" value="1"/>
</dbReference>
<dbReference type="HOGENOM" id="CLU_065341_0_2_11"/>
<evidence type="ECO:0000256" key="6">
    <source>
        <dbReference type="HAMAP-Rule" id="MF_00074"/>
    </source>
</evidence>
<feature type="binding site" evidence="6">
    <location>
        <position position="61"/>
    </location>
    <ligand>
        <name>S-adenosyl-L-methionine</name>
        <dbReference type="ChEBI" id="CHEBI:59789"/>
    </ligand>
</feature>
<keyword evidence="4 6" id="KW-0808">Transferase</keyword>
<organism evidence="7 8">
    <name type="scientific">Berryella intestinalis</name>
    <dbReference type="NCBI Taxonomy" id="1531429"/>
    <lineage>
        <taxon>Bacteria</taxon>
        <taxon>Bacillati</taxon>
        <taxon>Actinomycetota</taxon>
        <taxon>Coriobacteriia</taxon>
        <taxon>Eggerthellales</taxon>
        <taxon>Eggerthellaceae</taxon>
        <taxon>Berryella</taxon>
    </lineage>
</organism>
<evidence type="ECO:0000313" key="7">
    <source>
        <dbReference type="EMBL" id="AJC12736.1"/>
    </source>
</evidence>
<gene>
    <name evidence="6" type="primary">rsmG</name>
    <name evidence="7" type="ORF">JI75_08825</name>
</gene>
<dbReference type="HAMAP" id="MF_00074">
    <property type="entry name" value="16SrRNA_methyltr_G"/>
    <property type="match status" value="1"/>
</dbReference>
<dbReference type="InterPro" id="IPR003682">
    <property type="entry name" value="rRNA_ssu_MeTfrase_G"/>
</dbReference>
<protein>
    <recommendedName>
        <fullName evidence="6">Ribosomal RNA small subunit methyltransferase G</fullName>
        <ecNumber evidence="6">2.1.1.-</ecNumber>
    </recommendedName>
    <alternativeName>
        <fullName evidence="6">16S rRNA 7-methylguanosine methyltransferase</fullName>
        <shortName evidence="6">16S rRNA m7G methyltransferase</shortName>
    </alternativeName>
</protein>
<dbReference type="GO" id="GO:0005829">
    <property type="term" value="C:cytosol"/>
    <property type="evidence" value="ECO:0007669"/>
    <property type="project" value="TreeGrafter"/>
</dbReference>
<dbReference type="SUPFAM" id="SSF53335">
    <property type="entry name" value="S-adenosyl-L-methionine-dependent methyltransferases"/>
    <property type="match status" value="1"/>
</dbReference>
<evidence type="ECO:0000256" key="1">
    <source>
        <dbReference type="ARBA" id="ARBA00022490"/>
    </source>
</evidence>
<evidence type="ECO:0000256" key="4">
    <source>
        <dbReference type="ARBA" id="ARBA00022679"/>
    </source>
</evidence>
<evidence type="ECO:0000256" key="5">
    <source>
        <dbReference type="ARBA" id="ARBA00022691"/>
    </source>
</evidence>
<dbReference type="InterPro" id="IPR029063">
    <property type="entry name" value="SAM-dependent_MTases_sf"/>
</dbReference>
<dbReference type="EC" id="2.1.1.-" evidence="6"/>
<dbReference type="STRING" id="1531429.JI75_08825"/>
<evidence type="ECO:0000256" key="3">
    <source>
        <dbReference type="ARBA" id="ARBA00022603"/>
    </source>
</evidence>